<dbReference type="InterPro" id="IPR012674">
    <property type="entry name" value="Calycin"/>
</dbReference>
<comment type="subunit">
    <text evidence="3">Interacts with LRP2; LRP2 mediates APOM renal uptake and subsequent lysosomal degradation.</text>
</comment>
<evidence type="ECO:0000256" key="3">
    <source>
        <dbReference type="ARBA" id="ARBA00011559"/>
    </source>
</evidence>
<keyword evidence="7 13" id="KW-0732">Signal</keyword>
<evidence type="ECO:0000256" key="1">
    <source>
        <dbReference type="ARBA" id="ARBA00004613"/>
    </source>
</evidence>
<evidence type="ECO:0000256" key="7">
    <source>
        <dbReference type="ARBA" id="ARBA00022729"/>
    </source>
</evidence>
<keyword evidence="9" id="KW-0445">Lipid transport</keyword>
<evidence type="ECO:0000256" key="13">
    <source>
        <dbReference type="SAM" id="SignalP"/>
    </source>
</evidence>
<comment type="similarity">
    <text evidence="2">Belongs to the calycin superfamily. Lipocalin family. Highly divergent.</text>
</comment>
<evidence type="ECO:0000313" key="14">
    <source>
        <dbReference type="Ensembl" id="ENSSSCP00015045587.1"/>
    </source>
</evidence>
<evidence type="ECO:0000256" key="6">
    <source>
        <dbReference type="ARBA" id="ARBA00022525"/>
    </source>
</evidence>
<dbReference type="PANTHER" id="PTHR32028:SF1">
    <property type="entry name" value="APOLIPOPROTEIN M"/>
    <property type="match status" value="1"/>
</dbReference>
<dbReference type="Ensembl" id="ENSSSCT00015107755.1">
    <property type="protein sequence ID" value="ENSSSCP00015045587.1"/>
    <property type="gene ID" value="ENSSSCG00015079344.1"/>
</dbReference>
<dbReference type="Pfam" id="PF11032">
    <property type="entry name" value="ApoM"/>
    <property type="match status" value="2"/>
</dbReference>
<dbReference type="Gene3D" id="2.40.128.20">
    <property type="match status" value="2"/>
</dbReference>
<reference evidence="14" key="1">
    <citation type="submission" date="2025-08" db="UniProtKB">
        <authorList>
            <consortium name="Ensembl"/>
        </authorList>
    </citation>
    <scope>IDENTIFICATION</scope>
</reference>
<keyword evidence="6" id="KW-0964">Secreted</keyword>
<dbReference type="GO" id="GO:0006869">
    <property type="term" value="P:lipid transport"/>
    <property type="evidence" value="ECO:0007669"/>
    <property type="project" value="UniProtKB-KW"/>
</dbReference>
<accession>A0A8D0Q9D4</accession>
<dbReference type="GO" id="GO:0034364">
    <property type="term" value="C:high-density lipoprotein particle"/>
    <property type="evidence" value="ECO:0007669"/>
    <property type="project" value="UniProtKB-KW"/>
</dbReference>
<comment type="function">
    <text evidence="11">Probably involved in lipid transport. Can bind sphingosine-1-phosphate, myristic acid, palmitic acid and stearic acid, retinol, all-trans-retinoic acid and 9-cis-retinoic acid.</text>
</comment>
<evidence type="ECO:0000256" key="5">
    <source>
        <dbReference type="ARBA" id="ARBA00022448"/>
    </source>
</evidence>
<feature type="signal peptide" evidence="13">
    <location>
        <begin position="1"/>
        <end position="17"/>
    </location>
</feature>
<evidence type="ECO:0000313" key="15">
    <source>
        <dbReference type="Proteomes" id="UP000694726"/>
    </source>
</evidence>
<evidence type="ECO:0000256" key="4">
    <source>
        <dbReference type="ARBA" id="ARBA00019937"/>
    </source>
</evidence>
<evidence type="ECO:0000256" key="2">
    <source>
        <dbReference type="ARBA" id="ARBA00007071"/>
    </source>
</evidence>
<keyword evidence="8" id="KW-0345">HDL</keyword>
<feature type="chain" id="PRO_5034245704" description="Apolipoprotein M" evidence="13">
    <location>
        <begin position="18"/>
        <end position="234"/>
    </location>
</feature>
<dbReference type="PANTHER" id="PTHR32028">
    <property type="entry name" value="APOLIPOPROTEIN M"/>
    <property type="match status" value="1"/>
</dbReference>
<comment type="subcellular location">
    <subcellularLocation>
        <location evidence="1">Secreted</location>
    </subcellularLocation>
</comment>
<gene>
    <name evidence="14" type="primary">APOM</name>
</gene>
<keyword evidence="5" id="KW-0813">Transport</keyword>
<feature type="region of interest" description="Disordered" evidence="12">
    <location>
        <begin position="196"/>
        <end position="234"/>
    </location>
</feature>
<name>A0A8D0Q9D4_PIG</name>
<organism evidence="14 15">
    <name type="scientific">Sus scrofa</name>
    <name type="common">Pig</name>
    <dbReference type="NCBI Taxonomy" id="9823"/>
    <lineage>
        <taxon>Eukaryota</taxon>
        <taxon>Metazoa</taxon>
        <taxon>Chordata</taxon>
        <taxon>Craniata</taxon>
        <taxon>Vertebrata</taxon>
        <taxon>Euteleostomi</taxon>
        <taxon>Mammalia</taxon>
        <taxon>Eutheria</taxon>
        <taxon>Laurasiatheria</taxon>
        <taxon>Artiodactyla</taxon>
        <taxon>Suina</taxon>
        <taxon>Suidae</taxon>
        <taxon>Sus</taxon>
    </lineage>
</organism>
<dbReference type="InterPro" id="IPR022734">
    <property type="entry name" value="ApoM"/>
</dbReference>
<evidence type="ECO:0000256" key="8">
    <source>
        <dbReference type="ARBA" id="ARBA00022850"/>
    </source>
</evidence>
<dbReference type="AlphaFoldDB" id="A0A8D0Q9D4"/>
<protein>
    <recommendedName>
        <fullName evidence="4">Apolipoprotein M</fullName>
    </recommendedName>
</protein>
<dbReference type="Proteomes" id="UP000694726">
    <property type="component" value="Unplaced"/>
</dbReference>
<evidence type="ECO:0000256" key="9">
    <source>
        <dbReference type="ARBA" id="ARBA00023055"/>
    </source>
</evidence>
<evidence type="ECO:0000256" key="11">
    <source>
        <dbReference type="ARBA" id="ARBA00025553"/>
    </source>
</evidence>
<dbReference type="SUPFAM" id="SSF50814">
    <property type="entry name" value="Lipocalins"/>
    <property type="match status" value="1"/>
</dbReference>
<proteinExistence type="inferred from homology"/>
<evidence type="ECO:0000256" key="12">
    <source>
        <dbReference type="SAM" id="MobiDB-lite"/>
    </source>
</evidence>
<sequence length="234" mass="25830">MFHQIWAALLYLYGILLNSIYQCPEHSQLTTGGVDGKEFPEPHLGQWYFIAGAAPTKEELATFDPVDNIVFNMAAGSVPMQLQLRATIRTKNGLCVPRKWIYRLSEGNTDLRTEGWFSPALILPKPRCAHLVLHLCSHISLRPPTGRPDMKTKLFSSTCPGGIMLKETGQGYQRFLLYSEWGCQAGRVGEKHGAMPAGELPSLGPVMSSQKGLGASMRSLVRDRCPSRSLTTPS</sequence>
<keyword evidence="10" id="KW-1015">Disulfide bond</keyword>
<evidence type="ECO:0000256" key="10">
    <source>
        <dbReference type="ARBA" id="ARBA00023157"/>
    </source>
</evidence>